<dbReference type="EMBL" id="JAOVZO020000018">
    <property type="protein sequence ID" value="MDC8014625.1"/>
    <property type="molecule type" value="Genomic_DNA"/>
</dbReference>
<organism evidence="1 2">
    <name type="scientific">Tahibacter soli</name>
    <dbReference type="NCBI Taxonomy" id="2983605"/>
    <lineage>
        <taxon>Bacteria</taxon>
        <taxon>Pseudomonadati</taxon>
        <taxon>Pseudomonadota</taxon>
        <taxon>Gammaproteobacteria</taxon>
        <taxon>Lysobacterales</taxon>
        <taxon>Rhodanobacteraceae</taxon>
        <taxon>Tahibacter</taxon>
    </lineage>
</organism>
<dbReference type="InterPro" id="IPR011051">
    <property type="entry name" value="RmlC_Cupin_sf"/>
</dbReference>
<sequence length="260" mass="28105">MGRIDGEIRAGGFTRRDVLRAFGAFATVMLLREAAVAAPARRMAATDWIARQDEAARALAAGRLAPRAWMAEVERLAAEVDVAELMVSVNRARITAAGRGAANDPAKRHVKFLDPATGEPRELAYGAALFDFEPGNVITPHAHRHMASAHLVVDGRVRVRNYDRVRDDGDAIVIRPTRDAVFGVGAVSTMSSERDNVHWFVPQRGRATTFDVVISDLDAGEPPYEIRALDPLAATPLADGALRTPVIGFADASKKYTADV</sequence>
<dbReference type="InterPro" id="IPR014710">
    <property type="entry name" value="RmlC-like_jellyroll"/>
</dbReference>
<gene>
    <name evidence="1" type="ORF">OD750_018925</name>
</gene>
<reference evidence="1" key="1">
    <citation type="submission" date="2023-02" db="EMBL/GenBank/DDBJ databases">
        <title>Tahibacter soli sp. nov. isolated from soil.</title>
        <authorList>
            <person name="Baek J.H."/>
            <person name="Lee J.K."/>
            <person name="Choi D.G."/>
            <person name="Jeon C.O."/>
        </authorList>
    </citation>
    <scope>NUCLEOTIDE SEQUENCE</scope>
    <source>
        <strain evidence="1">BL</strain>
    </source>
</reference>
<accession>A0A9X4BHX2</accession>
<keyword evidence="2" id="KW-1185">Reference proteome</keyword>
<proteinExistence type="predicted"/>
<dbReference type="AlphaFoldDB" id="A0A9X4BHX2"/>
<protein>
    <submittedName>
        <fullName evidence="1">Uncharacterized protein</fullName>
    </submittedName>
</protein>
<evidence type="ECO:0000313" key="2">
    <source>
        <dbReference type="Proteomes" id="UP001139971"/>
    </source>
</evidence>
<dbReference type="SUPFAM" id="SSF51182">
    <property type="entry name" value="RmlC-like cupins"/>
    <property type="match status" value="1"/>
</dbReference>
<evidence type="ECO:0000313" key="1">
    <source>
        <dbReference type="EMBL" id="MDC8014625.1"/>
    </source>
</evidence>
<dbReference type="RefSeq" id="WP_263542162.1">
    <property type="nucleotide sequence ID" value="NZ_JAOVZO020000018.1"/>
</dbReference>
<name>A0A9X4BHX2_9GAMM</name>
<dbReference type="Gene3D" id="2.60.120.10">
    <property type="entry name" value="Jelly Rolls"/>
    <property type="match status" value="1"/>
</dbReference>
<dbReference type="Proteomes" id="UP001139971">
    <property type="component" value="Unassembled WGS sequence"/>
</dbReference>
<comment type="caution">
    <text evidence="1">The sequence shown here is derived from an EMBL/GenBank/DDBJ whole genome shotgun (WGS) entry which is preliminary data.</text>
</comment>